<evidence type="ECO:0000256" key="3">
    <source>
        <dbReference type="ARBA" id="ARBA00023098"/>
    </source>
</evidence>
<evidence type="ECO:0000313" key="7">
    <source>
        <dbReference type="Proteomes" id="UP001623592"/>
    </source>
</evidence>
<evidence type="ECO:0000313" key="6">
    <source>
        <dbReference type="EMBL" id="MFL0249779.1"/>
    </source>
</evidence>
<keyword evidence="1" id="KW-0808">Transferase</keyword>
<evidence type="ECO:0000256" key="1">
    <source>
        <dbReference type="ARBA" id="ARBA00022679"/>
    </source>
</evidence>
<dbReference type="PANTHER" id="PTHR13943">
    <property type="entry name" value="HRAS-LIKE SUPPRESSOR - RELATED"/>
    <property type="match status" value="1"/>
</dbReference>
<dbReference type="PANTHER" id="PTHR13943:SF77">
    <property type="entry name" value="LRAT DOMAIN-CONTAINING PROTEIN"/>
    <property type="match status" value="1"/>
</dbReference>
<dbReference type="Proteomes" id="UP001623592">
    <property type="component" value="Unassembled WGS sequence"/>
</dbReference>
<dbReference type="RefSeq" id="WP_406786442.1">
    <property type="nucleotide sequence ID" value="NZ_JBJIAA010000003.1"/>
</dbReference>
<evidence type="ECO:0000256" key="2">
    <source>
        <dbReference type="ARBA" id="ARBA00022801"/>
    </source>
</evidence>
<gene>
    <name evidence="6" type="ORF">ACJDT4_05045</name>
</gene>
<keyword evidence="7" id="KW-1185">Reference proteome</keyword>
<dbReference type="GO" id="GO:0016746">
    <property type="term" value="F:acyltransferase activity"/>
    <property type="evidence" value="ECO:0007669"/>
    <property type="project" value="UniProtKB-KW"/>
</dbReference>
<keyword evidence="2" id="KW-0378">Hydrolase</keyword>
<organism evidence="6 7">
    <name type="scientific">Clostridium neuense</name>
    <dbReference type="NCBI Taxonomy" id="1728934"/>
    <lineage>
        <taxon>Bacteria</taxon>
        <taxon>Bacillati</taxon>
        <taxon>Bacillota</taxon>
        <taxon>Clostridia</taxon>
        <taxon>Eubacteriales</taxon>
        <taxon>Clostridiaceae</taxon>
        <taxon>Clostridium</taxon>
    </lineage>
</organism>
<dbReference type="Pfam" id="PF04970">
    <property type="entry name" value="LRAT"/>
    <property type="match status" value="1"/>
</dbReference>
<keyword evidence="4" id="KW-1133">Transmembrane helix</keyword>
<dbReference type="InterPro" id="IPR051496">
    <property type="entry name" value="H-rev107_PLA/AT"/>
</dbReference>
<keyword evidence="3" id="KW-0443">Lipid metabolism</keyword>
<sequence length="281" mass="32138">MKGNRLLKWTCLIMMALIAVIAYFSLNHKEKLVVYIQNNQTINSNKLIKIQFNKQISFDGDTKQGITVKDDKGHIINVTLDFENDRRSIFINPPVQGYVPGEKYTLNISKNVHSNNLRLNKSLNANFNVSNQNIPKPIKVNREAKYGDIVGITYNIDVYKYEHYGIYIGDNKVIHYNSPDGTMKNAKIEIGDMKGNFPKGRYFVLDFGSNAKYSAKDTIERAKSRIGEKSYNLLTNNCEHFAVWCKTGNAKSYQIDNLSESQLRLIKAYVDTGIIPYKVPY</sequence>
<dbReference type="Gene3D" id="3.90.1720.10">
    <property type="entry name" value="endopeptidase domain like (from Nostoc punctiforme)"/>
    <property type="match status" value="1"/>
</dbReference>
<protein>
    <submittedName>
        <fullName evidence="6">Lecithin retinol acyltransferase family protein</fullName>
    </submittedName>
</protein>
<keyword evidence="4" id="KW-0472">Membrane</keyword>
<feature type="domain" description="LRAT" evidence="5">
    <location>
        <begin position="153"/>
        <end position="254"/>
    </location>
</feature>
<dbReference type="EMBL" id="JBJIAA010000003">
    <property type="protein sequence ID" value="MFL0249779.1"/>
    <property type="molecule type" value="Genomic_DNA"/>
</dbReference>
<keyword evidence="6" id="KW-0012">Acyltransferase</keyword>
<dbReference type="InterPro" id="IPR007053">
    <property type="entry name" value="LRAT_dom"/>
</dbReference>
<reference evidence="6 7" key="1">
    <citation type="submission" date="2024-11" db="EMBL/GenBank/DDBJ databases">
        <authorList>
            <person name="Heng Y.C."/>
            <person name="Lim A.C.H."/>
            <person name="Lee J.K.Y."/>
            <person name="Kittelmann S."/>
        </authorList>
    </citation>
    <scope>NUCLEOTIDE SEQUENCE [LARGE SCALE GENOMIC DNA]</scope>
    <source>
        <strain evidence="6 7">WILCCON 0114</strain>
    </source>
</reference>
<name>A0ABW8TFT7_9CLOT</name>
<keyword evidence="4" id="KW-0812">Transmembrane</keyword>
<comment type="caution">
    <text evidence="6">The sequence shown here is derived from an EMBL/GenBank/DDBJ whole genome shotgun (WGS) entry which is preliminary data.</text>
</comment>
<dbReference type="PROSITE" id="PS51934">
    <property type="entry name" value="LRAT"/>
    <property type="match status" value="1"/>
</dbReference>
<evidence type="ECO:0000259" key="5">
    <source>
        <dbReference type="PROSITE" id="PS51934"/>
    </source>
</evidence>
<evidence type="ECO:0000256" key="4">
    <source>
        <dbReference type="SAM" id="Phobius"/>
    </source>
</evidence>
<proteinExistence type="predicted"/>
<feature type="transmembrane region" description="Helical" evidence="4">
    <location>
        <begin position="6"/>
        <end position="26"/>
    </location>
</feature>
<accession>A0ABW8TFT7</accession>